<organism evidence="3 4">
    <name type="scientific">Pseudohaliea rubra DSM 19751</name>
    <dbReference type="NCBI Taxonomy" id="1265313"/>
    <lineage>
        <taxon>Bacteria</taxon>
        <taxon>Pseudomonadati</taxon>
        <taxon>Pseudomonadota</taxon>
        <taxon>Gammaproteobacteria</taxon>
        <taxon>Cellvibrionales</taxon>
        <taxon>Halieaceae</taxon>
        <taxon>Pseudohaliea</taxon>
    </lineage>
</organism>
<dbReference type="eggNOG" id="COG3453">
    <property type="taxonomic scope" value="Bacteria"/>
</dbReference>
<dbReference type="HOGENOM" id="CLU_105726_3_0_6"/>
<dbReference type="InterPro" id="IPR005939">
    <property type="entry name" value="BLH_phosphatase-like"/>
</dbReference>
<protein>
    <submittedName>
        <fullName evidence="3">Sulfide-quinone reductase</fullName>
    </submittedName>
</protein>
<accession>A0A095WW45</accession>
<reference evidence="3 4" key="1">
    <citation type="journal article" date="2014" name="Genome Announc.">
        <title>Genome Sequence of Gammaproteobacterial Pseudohaliea rubra Type Strain DSM 19751, Isolated from Coastal Seawater of the Mediterranean Sea.</title>
        <authorList>
            <person name="Spring S."/>
            <person name="Fiebig A."/>
            <person name="Riedel T."/>
            <person name="Goker M."/>
            <person name="Klenk H.P."/>
        </authorList>
    </citation>
    <scope>NUCLEOTIDE SEQUENCE [LARGE SCALE GENOMIC DNA]</scope>
    <source>
        <strain evidence="3 4">DSM 19751</strain>
    </source>
</reference>
<feature type="domain" description="Beta-lactamase hydrolase-like protein phosphatase-like" evidence="2">
    <location>
        <begin position="5"/>
        <end position="109"/>
    </location>
</feature>
<dbReference type="AlphaFoldDB" id="A0A095WW45"/>
<feature type="compositionally biased region" description="Basic and acidic residues" evidence="1">
    <location>
        <begin position="109"/>
        <end position="121"/>
    </location>
</feature>
<dbReference type="NCBIfam" id="TIGR01244">
    <property type="entry name" value="TIGR01244 family sulfur transferase"/>
    <property type="match status" value="1"/>
</dbReference>
<comment type="caution">
    <text evidence="3">The sequence shown here is derived from an EMBL/GenBank/DDBJ whole genome shotgun (WGS) entry which is preliminary data.</text>
</comment>
<evidence type="ECO:0000313" key="4">
    <source>
        <dbReference type="Proteomes" id="UP000029640"/>
    </source>
</evidence>
<evidence type="ECO:0000313" key="3">
    <source>
        <dbReference type="EMBL" id="KGE02874.1"/>
    </source>
</evidence>
<dbReference type="InterPro" id="IPR029021">
    <property type="entry name" value="Prot-tyrosine_phosphatase-like"/>
</dbReference>
<dbReference type="RefSeq" id="WP_035516126.1">
    <property type="nucleotide sequence ID" value="NZ_KN234761.1"/>
</dbReference>
<dbReference type="STRING" id="1265313.HRUBRA_02518"/>
<evidence type="ECO:0000256" key="1">
    <source>
        <dbReference type="SAM" id="MobiDB-lite"/>
    </source>
</evidence>
<dbReference type="Gene3D" id="3.90.190.10">
    <property type="entry name" value="Protein tyrosine phosphatase superfamily"/>
    <property type="match status" value="1"/>
</dbReference>
<dbReference type="EMBL" id="AUVB01000080">
    <property type="protein sequence ID" value="KGE02874.1"/>
    <property type="molecule type" value="Genomic_DNA"/>
</dbReference>
<feature type="region of interest" description="Disordered" evidence="1">
    <location>
        <begin position="108"/>
        <end position="132"/>
    </location>
</feature>
<dbReference type="Proteomes" id="UP000029640">
    <property type="component" value="Unassembled WGS sequence"/>
</dbReference>
<dbReference type="GO" id="GO:0016787">
    <property type="term" value="F:hydrolase activity"/>
    <property type="evidence" value="ECO:0007669"/>
    <property type="project" value="InterPro"/>
</dbReference>
<keyword evidence="4" id="KW-1185">Reference proteome</keyword>
<dbReference type="Pfam" id="PF04273">
    <property type="entry name" value="BLH_phosphatase"/>
    <property type="match status" value="1"/>
</dbReference>
<sequence>MQIVKLTDTVGVSGQISPAEFPALAEAGYRVIVNNRPDGEALEQPSSAEFAAAAEAAGLEYHYYPLNAFNYPGDDVGAIARLFDDGERPVLAFCRSGTRSTNLWISSRAPEEQESAREHARSLGFDVSMSGR</sequence>
<proteinExistence type="predicted"/>
<dbReference type="SUPFAM" id="SSF52799">
    <property type="entry name" value="(Phosphotyrosine protein) phosphatases II"/>
    <property type="match status" value="1"/>
</dbReference>
<name>A0A095WW45_9GAMM</name>
<dbReference type="OrthoDB" id="9802771at2"/>
<gene>
    <name evidence="3" type="ORF">HRUBRA_02518</name>
</gene>
<evidence type="ECO:0000259" key="2">
    <source>
        <dbReference type="Pfam" id="PF04273"/>
    </source>
</evidence>